<dbReference type="InterPro" id="IPR037923">
    <property type="entry name" value="HTH-like"/>
</dbReference>
<dbReference type="InterPro" id="IPR050204">
    <property type="entry name" value="AraC_XylS_family_regulators"/>
</dbReference>
<name>A0ABQ6GNS8_9BACL</name>
<dbReference type="PROSITE" id="PS01124">
    <property type="entry name" value="HTH_ARAC_FAMILY_2"/>
    <property type="match status" value="1"/>
</dbReference>
<protein>
    <submittedName>
        <fullName evidence="5">AraC family transcriptional regulator</fullName>
    </submittedName>
</protein>
<evidence type="ECO:0000256" key="1">
    <source>
        <dbReference type="ARBA" id="ARBA00023015"/>
    </source>
</evidence>
<evidence type="ECO:0000256" key="2">
    <source>
        <dbReference type="ARBA" id="ARBA00023125"/>
    </source>
</evidence>
<keyword evidence="6" id="KW-1185">Reference proteome</keyword>
<feature type="domain" description="HTH araC/xylS-type" evidence="4">
    <location>
        <begin position="186"/>
        <end position="284"/>
    </location>
</feature>
<comment type="caution">
    <text evidence="5">The sequence shown here is derived from an EMBL/GenBank/DDBJ whole genome shotgun (WGS) entry which is preliminary data.</text>
</comment>
<dbReference type="InterPro" id="IPR018060">
    <property type="entry name" value="HTH_AraC"/>
</dbReference>
<accession>A0ABQ6GNS8</accession>
<reference evidence="5 6" key="1">
    <citation type="submission" date="2023-03" db="EMBL/GenBank/DDBJ databases">
        <title>Draft genome sequence of the bacteria which degrade cell wall of Tricholomamatutake.</title>
        <authorList>
            <person name="Konishi Y."/>
            <person name="Fukuta Y."/>
            <person name="Shirasaka N."/>
        </authorList>
    </citation>
    <scope>NUCLEOTIDE SEQUENCE [LARGE SCALE GENOMIC DNA]</scope>
    <source>
        <strain evidence="6">mu1</strain>
    </source>
</reference>
<dbReference type="SUPFAM" id="SSF46689">
    <property type="entry name" value="Homeodomain-like"/>
    <property type="match status" value="2"/>
</dbReference>
<dbReference type="SMART" id="SM00342">
    <property type="entry name" value="HTH_ARAC"/>
    <property type="match status" value="1"/>
</dbReference>
<proteinExistence type="predicted"/>
<evidence type="ECO:0000259" key="4">
    <source>
        <dbReference type="PROSITE" id="PS01124"/>
    </source>
</evidence>
<dbReference type="Proteomes" id="UP001157114">
    <property type="component" value="Unassembled WGS sequence"/>
</dbReference>
<evidence type="ECO:0000313" key="6">
    <source>
        <dbReference type="Proteomes" id="UP001157114"/>
    </source>
</evidence>
<keyword evidence="1" id="KW-0805">Transcription regulation</keyword>
<dbReference type="InterPro" id="IPR003313">
    <property type="entry name" value="AraC-bd"/>
</dbReference>
<evidence type="ECO:0000256" key="3">
    <source>
        <dbReference type="ARBA" id="ARBA00023163"/>
    </source>
</evidence>
<dbReference type="Pfam" id="PF12833">
    <property type="entry name" value="HTH_18"/>
    <property type="match status" value="1"/>
</dbReference>
<gene>
    <name evidence="5" type="ORF">MU1_56010</name>
</gene>
<dbReference type="Gene3D" id="1.10.10.60">
    <property type="entry name" value="Homeodomain-like"/>
    <property type="match status" value="2"/>
</dbReference>
<dbReference type="InterPro" id="IPR020449">
    <property type="entry name" value="Tscrpt_reg_AraC-type_HTH"/>
</dbReference>
<evidence type="ECO:0000313" key="5">
    <source>
        <dbReference type="EMBL" id="GLX71252.1"/>
    </source>
</evidence>
<dbReference type="Pfam" id="PF02311">
    <property type="entry name" value="AraC_binding"/>
    <property type="match status" value="1"/>
</dbReference>
<keyword evidence="2" id="KW-0238">DNA-binding</keyword>
<dbReference type="EMBL" id="BSSQ01000028">
    <property type="protein sequence ID" value="GLX71252.1"/>
    <property type="molecule type" value="Genomic_DNA"/>
</dbReference>
<sequence length="298" mass="34452">MATDPLAETGTYGFRFTTPEQLALCQLFAIGKDIVQDPHYYWDGLIRTDGPLLLFQYTLDGEGCYENGGQSCRIRAGQAFMTEIPGDHRYHFPTDGTCWSFIFVLMRPTIIFPNWEEVKRQLGETPHLPQGSRPIRLLHNMWEEAKSGRLKDPFTASSFVFQFISELCRFALAPEEHARDWPLKVQEAVAYIDEHFKNMISLDQLAEQLGLSKYHLLRLFTRSVGLSPNDYLNQVRITEAMRLLQETEWSVERIAKQVGYSGGSYFIKWFRKITGETPGHYRSGKGQLVYNRVYFDLL</sequence>
<dbReference type="SUPFAM" id="SSF51215">
    <property type="entry name" value="Regulatory protein AraC"/>
    <property type="match status" value="1"/>
</dbReference>
<dbReference type="PRINTS" id="PR00032">
    <property type="entry name" value="HTHARAC"/>
</dbReference>
<keyword evidence="3" id="KW-0804">Transcription</keyword>
<dbReference type="Gene3D" id="2.60.120.280">
    <property type="entry name" value="Regulatory protein AraC"/>
    <property type="match status" value="1"/>
</dbReference>
<organism evidence="5 6">
    <name type="scientific">Paenibacillus glycanilyticus</name>
    <dbReference type="NCBI Taxonomy" id="126569"/>
    <lineage>
        <taxon>Bacteria</taxon>
        <taxon>Bacillati</taxon>
        <taxon>Bacillota</taxon>
        <taxon>Bacilli</taxon>
        <taxon>Bacillales</taxon>
        <taxon>Paenibacillaceae</taxon>
        <taxon>Paenibacillus</taxon>
    </lineage>
</organism>
<dbReference type="PANTHER" id="PTHR46796">
    <property type="entry name" value="HTH-TYPE TRANSCRIPTIONAL ACTIVATOR RHAS-RELATED"/>
    <property type="match status" value="1"/>
</dbReference>
<dbReference type="InterPro" id="IPR009057">
    <property type="entry name" value="Homeodomain-like_sf"/>
</dbReference>